<evidence type="ECO:0000256" key="11">
    <source>
        <dbReference type="ARBA" id="ARBA00023004"/>
    </source>
</evidence>
<comment type="function">
    <text evidence="14 15">Catalyzes the oxidation of protoporphyrinogen IX to protoporphyrin IX.</text>
</comment>
<dbReference type="Proteomes" id="UP000007472">
    <property type="component" value="Chromosome"/>
</dbReference>
<comment type="subcellular location">
    <subcellularLocation>
        <location evidence="1 14">Cell membrane</location>
        <topology evidence="1 14">Multi-pass membrane protein</topology>
    </subcellularLocation>
</comment>
<keyword evidence="9 14" id="KW-1133">Transmembrane helix</keyword>
<evidence type="ECO:0000256" key="8">
    <source>
        <dbReference type="ARBA" id="ARBA00022723"/>
    </source>
</evidence>
<keyword evidence="10 14" id="KW-0560">Oxidoreductase</keyword>
<evidence type="ECO:0000256" key="1">
    <source>
        <dbReference type="ARBA" id="ARBA00004651"/>
    </source>
</evidence>
<dbReference type="EMBL" id="CP002456">
    <property type="protein sequence ID" value="ADU92107.1"/>
    <property type="molecule type" value="Genomic_DNA"/>
</dbReference>
<evidence type="ECO:0000256" key="6">
    <source>
        <dbReference type="ARBA" id="ARBA00022617"/>
    </source>
</evidence>
<comment type="pathway">
    <text evidence="2 14 15">Porphyrin-containing compound metabolism; protoporphyrin-IX biosynthesis; protoporphyrin-IX from protoporphyrinogen-IX: step 1/1.</text>
</comment>
<reference evidence="16 17" key="1">
    <citation type="journal article" date="2011" name="J. Bacteriol.">
        <title>Genome sequence of Taylorella equigenitalis MCE9, the causative agent of contagious equine metritis.</title>
        <authorList>
            <person name="Hebert L."/>
            <person name="Moumen B."/>
            <person name="Duquesne F."/>
            <person name="Breuil M.F."/>
            <person name="Laugier C."/>
            <person name="Batto J.M."/>
            <person name="Renault P."/>
            <person name="Petry S."/>
        </authorList>
    </citation>
    <scope>NUCLEOTIDE SEQUENCE [LARGE SCALE GENOMIC DNA]</scope>
    <source>
        <strain evidence="16 17">MCE9</strain>
    </source>
</reference>
<dbReference type="AlphaFoldDB" id="A0A654KI38"/>
<keyword evidence="12 14" id="KW-0472">Membrane</keyword>
<dbReference type="UniPathway" id="UPA00251">
    <property type="reaction ID" value="UER00324"/>
</dbReference>
<comment type="similarity">
    <text evidence="3 14 15">Belongs to the HemJ family.</text>
</comment>
<sequence>MLLWLKVFHIVFVLSWYVGIFYLPRIFVNLASNKDNPVIYEYLLGMSKRLLRFMTIIAVPGIVLGLVLWLNYYWKSGPWMHVKLVLVLGVIFYHHLCFKIHKSFENRTNTKSHKYYRIFNELPLILLVGIVWLAVFKTISL</sequence>
<keyword evidence="7 14" id="KW-0812">Transmembrane</keyword>
<keyword evidence="5 14" id="KW-1003">Cell membrane</keyword>
<dbReference type="KEGG" id="teq:TEQUI_1184"/>
<feature type="transmembrane region" description="Helical" evidence="14">
    <location>
        <begin position="49"/>
        <end position="74"/>
    </location>
</feature>
<evidence type="ECO:0000256" key="12">
    <source>
        <dbReference type="ARBA" id="ARBA00023136"/>
    </source>
</evidence>
<dbReference type="Pfam" id="PF03653">
    <property type="entry name" value="UPF0093"/>
    <property type="match status" value="1"/>
</dbReference>
<evidence type="ECO:0000256" key="13">
    <source>
        <dbReference type="ARBA" id="ARBA00048390"/>
    </source>
</evidence>
<evidence type="ECO:0000313" key="17">
    <source>
        <dbReference type="Proteomes" id="UP000007472"/>
    </source>
</evidence>
<dbReference type="PANTHER" id="PTHR40255">
    <property type="entry name" value="UPF0093 MEMBRANE PROTEIN SLR1790"/>
    <property type="match status" value="1"/>
</dbReference>
<protein>
    <recommendedName>
        <fullName evidence="4 14">Protoporphyrinogen IX oxidase</fullName>
        <shortName evidence="14">PPO</shortName>
        <ecNumber evidence="14 15">1.3.99.-</ecNumber>
    </recommendedName>
</protein>
<accession>A0A654KI38</accession>
<feature type="transmembrane region" description="Helical" evidence="14">
    <location>
        <begin position="80"/>
        <end position="98"/>
    </location>
</feature>
<organism evidence="16 17">
    <name type="scientific">Taylorella equigenitalis (strain MCE9)</name>
    <dbReference type="NCBI Taxonomy" id="937774"/>
    <lineage>
        <taxon>Bacteria</taxon>
        <taxon>Pseudomonadati</taxon>
        <taxon>Pseudomonadota</taxon>
        <taxon>Betaproteobacteria</taxon>
        <taxon>Burkholderiales</taxon>
        <taxon>Alcaligenaceae</taxon>
        <taxon>Taylorella</taxon>
    </lineage>
</organism>
<dbReference type="GO" id="GO:0070818">
    <property type="term" value="F:protoporphyrinogen oxidase activity"/>
    <property type="evidence" value="ECO:0007669"/>
    <property type="project" value="UniProtKB-UniRule"/>
</dbReference>
<dbReference type="PANTHER" id="PTHR40255:SF1">
    <property type="entry name" value="PROTOPORPHYRINOGEN IX OXIDASE"/>
    <property type="match status" value="1"/>
</dbReference>
<dbReference type="EC" id="1.3.99.-" evidence="14 15"/>
<keyword evidence="6 14" id="KW-0349">Heme</keyword>
<keyword evidence="11 14" id="KW-0408">Iron</keyword>
<comment type="subunit">
    <text evidence="14">Homodimer.</text>
</comment>
<feature type="transmembrane region" description="Helical" evidence="14">
    <location>
        <begin position="6"/>
        <end position="28"/>
    </location>
</feature>
<dbReference type="PIRSF" id="PIRSF004638">
    <property type="entry name" value="UCP004638"/>
    <property type="match status" value="1"/>
</dbReference>
<evidence type="ECO:0000256" key="9">
    <source>
        <dbReference type="ARBA" id="ARBA00022989"/>
    </source>
</evidence>
<evidence type="ECO:0000256" key="14">
    <source>
        <dbReference type="HAMAP-Rule" id="MF_02239"/>
    </source>
</evidence>
<dbReference type="GO" id="GO:0006782">
    <property type="term" value="P:protoporphyrinogen IX biosynthetic process"/>
    <property type="evidence" value="ECO:0007669"/>
    <property type="project" value="UniProtKB-UniRule"/>
</dbReference>
<evidence type="ECO:0000256" key="7">
    <source>
        <dbReference type="ARBA" id="ARBA00022692"/>
    </source>
</evidence>
<gene>
    <name evidence="16" type="ordered locus">TEQUI_1184</name>
</gene>
<dbReference type="GO" id="GO:0046872">
    <property type="term" value="F:metal ion binding"/>
    <property type="evidence" value="ECO:0007669"/>
    <property type="project" value="UniProtKB-UniRule"/>
</dbReference>
<evidence type="ECO:0000256" key="5">
    <source>
        <dbReference type="ARBA" id="ARBA00022475"/>
    </source>
</evidence>
<evidence type="ECO:0000256" key="15">
    <source>
        <dbReference type="PIRNR" id="PIRNR004638"/>
    </source>
</evidence>
<comment type="cofactor">
    <cofactor evidence="14 15">
        <name>heme b</name>
        <dbReference type="ChEBI" id="CHEBI:60344"/>
    </cofactor>
    <text evidence="14 15">Binds 1 heme b (iron(II)-protoporphyrin IX) group per subunit.</text>
</comment>
<dbReference type="GO" id="GO:0005886">
    <property type="term" value="C:plasma membrane"/>
    <property type="evidence" value="ECO:0007669"/>
    <property type="project" value="UniProtKB-SubCell"/>
</dbReference>
<comment type="catalytic activity">
    <reaction evidence="13 14 15">
        <text>protoporphyrinogen IX + 3 A = protoporphyrin IX + 3 AH2</text>
        <dbReference type="Rhea" id="RHEA:62000"/>
        <dbReference type="ChEBI" id="CHEBI:13193"/>
        <dbReference type="ChEBI" id="CHEBI:17499"/>
        <dbReference type="ChEBI" id="CHEBI:57306"/>
        <dbReference type="ChEBI" id="CHEBI:57307"/>
    </reaction>
</comment>
<evidence type="ECO:0000256" key="2">
    <source>
        <dbReference type="ARBA" id="ARBA00005073"/>
    </source>
</evidence>
<feature type="binding site" description="axial binding residue" evidence="14">
    <location>
        <position position="83"/>
    </location>
    <ligand>
        <name>heme</name>
        <dbReference type="ChEBI" id="CHEBI:30413"/>
    </ligand>
    <ligandPart>
        <name>Fe</name>
        <dbReference type="ChEBI" id="CHEBI:18248"/>
    </ligandPart>
</feature>
<name>A0A654KI38_TAYEM</name>
<evidence type="ECO:0000256" key="10">
    <source>
        <dbReference type="ARBA" id="ARBA00023002"/>
    </source>
</evidence>
<feature type="binding site" description="axial binding residue" evidence="14">
    <location>
        <position position="9"/>
    </location>
    <ligand>
        <name>heme</name>
        <dbReference type="ChEBI" id="CHEBI:30413"/>
    </ligand>
    <ligandPart>
        <name>Fe</name>
        <dbReference type="ChEBI" id="CHEBI:18248"/>
    </ligandPart>
</feature>
<proteinExistence type="inferred from homology"/>
<keyword evidence="8 14" id="KW-0479">Metal-binding</keyword>
<feature type="transmembrane region" description="Helical" evidence="14">
    <location>
        <begin position="118"/>
        <end position="136"/>
    </location>
</feature>
<evidence type="ECO:0000256" key="3">
    <source>
        <dbReference type="ARBA" id="ARBA00006501"/>
    </source>
</evidence>
<evidence type="ECO:0000256" key="4">
    <source>
        <dbReference type="ARBA" id="ARBA00017504"/>
    </source>
</evidence>
<dbReference type="InterPro" id="IPR005265">
    <property type="entry name" value="HemJ-like"/>
</dbReference>
<dbReference type="HAMAP" id="MF_02239">
    <property type="entry name" value="HemJ"/>
    <property type="match status" value="1"/>
</dbReference>
<evidence type="ECO:0000313" key="16">
    <source>
        <dbReference type="EMBL" id="ADU92107.1"/>
    </source>
</evidence>